<organism evidence="2 3">
    <name type="scientific">Zasmidium cellare ATCC 36951</name>
    <dbReference type="NCBI Taxonomy" id="1080233"/>
    <lineage>
        <taxon>Eukaryota</taxon>
        <taxon>Fungi</taxon>
        <taxon>Dikarya</taxon>
        <taxon>Ascomycota</taxon>
        <taxon>Pezizomycotina</taxon>
        <taxon>Dothideomycetes</taxon>
        <taxon>Dothideomycetidae</taxon>
        <taxon>Mycosphaerellales</taxon>
        <taxon>Mycosphaerellaceae</taxon>
        <taxon>Zasmidium</taxon>
    </lineage>
</organism>
<proteinExistence type="predicted"/>
<evidence type="ECO:0008006" key="4">
    <source>
        <dbReference type="Google" id="ProtNLM"/>
    </source>
</evidence>
<evidence type="ECO:0000313" key="3">
    <source>
        <dbReference type="Proteomes" id="UP000799537"/>
    </source>
</evidence>
<dbReference type="AlphaFoldDB" id="A0A6A6BXM7"/>
<reference evidence="2" key="1">
    <citation type="journal article" date="2020" name="Stud. Mycol.">
        <title>101 Dothideomycetes genomes: a test case for predicting lifestyles and emergence of pathogens.</title>
        <authorList>
            <person name="Haridas S."/>
            <person name="Albert R."/>
            <person name="Binder M."/>
            <person name="Bloem J."/>
            <person name="Labutti K."/>
            <person name="Salamov A."/>
            <person name="Andreopoulos B."/>
            <person name="Baker S."/>
            <person name="Barry K."/>
            <person name="Bills G."/>
            <person name="Bluhm B."/>
            <person name="Cannon C."/>
            <person name="Castanera R."/>
            <person name="Culley D."/>
            <person name="Daum C."/>
            <person name="Ezra D."/>
            <person name="Gonzalez J."/>
            <person name="Henrissat B."/>
            <person name="Kuo A."/>
            <person name="Liang C."/>
            <person name="Lipzen A."/>
            <person name="Lutzoni F."/>
            <person name="Magnuson J."/>
            <person name="Mondo S."/>
            <person name="Nolan M."/>
            <person name="Ohm R."/>
            <person name="Pangilinan J."/>
            <person name="Park H.-J."/>
            <person name="Ramirez L."/>
            <person name="Alfaro M."/>
            <person name="Sun H."/>
            <person name="Tritt A."/>
            <person name="Yoshinaga Y."/>
            <person name="Zwiers L.-H."/>
            <person name="Turgeon B."/>
            <person name="Goodwin S."/>
            <person name="Spatafora J."/>
            <person name="Crous P."/>
            <person name="Grigoriev I."/>
        </authorList>
    </citation>
    <scope>NUCLEOTIDE SEQUENCE</scope>
    <source>
        <strain evidence="2">ATCC 36951</strain>
    </source>
</reference>
<dbReference type="RefSeq" id="XP_033659178.1">
    <property type="nucleotide sequence ID" value="XM_033810219.1"/>
</dbReference>
<feature type="chain" id="PRO_5025608102" description="Lipoprotein" evidence="1">
    <location>
        <begin position="23"/>
        <end position="53"/>
    </location>
</feature>
<gene>
    <name evidence="2" type="ORF">M409DRAFT_31205</name>
</gene>
<dbReference type="Proteomes" id="UP000799537">
    <property type="component" value="Unassembled WGS sequence"/>
</dbReference>
<keyword evidence="3" id="KW-1185">Reference proteome</keyword>
<protein>
    <recommendedName>
        <fullName evidence="4">Lipoprotein</fullName>
    </recommendedName>
</protein>
<dbReference type="GeneID" id="54563491"/>
<name>A0A6A6BXM7_ZASCE</name>
<evidence type="ECO:0000313" key="2">
    <source>
        <dbReference type="EMBL" id="KAF2158289.1"/>
    </source>
</evidence>
<dbReference type="EMBL" id="ML993755">
    <property type="protein sequence ID" value="KAF2158289.1"/>
    <property type="molecule type" value="Genomic_DNA"/>
</dbReference>
<feature type="signal peptide" evidence="1">
    <location>
        <begin position="1"/>
        <end position="22"/>
    </location>
</feature>
<sequence>MPLLLPSALYFRILRSFLFACALNVACNDAFGLSSGRPRLPDYYLVHPISGQD</sequence>
<evidence type="ECO:0000256" key="1">
    <source>
        <dbReference type="SAM" id="SignalP"/>
    </source>
</evidence>
<accession>A0A6A6BXM7</accession>
<keyword evidence="1" id="KW-0732">Signal</keyword>